<evidence type="ECO:0000256" key="2">
    <source>
        <dbReference type="SAM" id="Phobius"/>
    </source>
</evidence>
<keyword evidence="2" id="KW-0472">Membrane</keyword>
<dbReference type="EMBL" id="KZ678418">
    <property type="protein sequence ID" value="PSR90498.1"/>
    <property type="molecule type" value="Genomic_DNA"/>
</dbReference>
<evidence type="ECO:0000256" key="3">
    <source>
        <dbReference type="SAM" id="SignalP"/>
    </source>
</evidence>
<keyword evidence="2" id="KW-1133">Transmembrane helix</keyword>
<feature type="chain" id="PRO_5015474242" evidence="3">
    <location>
        <begin position="20"/>
        <end position="244"/>
    </location>
</feature>
<dbReference type="InParanoid" id="A0A2T3ABG8"/>
<proteinExistence type="predicted"/>
<evidence type="ECO:0000256" key="1">
    <source>
        <dbReference type="SAM" id="MobiDB-lite"/>
    </source>
</evidence>
<accession>A0A2T3ABG8</accession>
<feature type="region of interest" description="Disordered" evidence="1">
    <location>
        <begin position="34"/>
        <end position="58"/>
    </location>
</feature>
<dbReference type="Proteomes" id="UP000241462">
    <property type="component" value="Unassembled WGS sequence"/>
</dbReference>
<organism evidence="4 5">
    <name type="scientific">Coniella lustricola</name>
    <dbReference type="NCBI Taxonomy" id="2025994"/>
    <lineage>
        <taxon>Eukaryota</taxon>
        <taxon>Fungi</taxon>
        <taxon>Dikarya</taxon>
        <taxon>Ascomycota</taxon>
        <taxon>Pezizomycotina</taxon>
        <taxon>Sordariomycetes</taxon>
        <taxon>Sordariomycetidae</taxon>
        <taxon>Diaporthales</taxon>
        <taxon>Schizoparmaceae</taxon>
        <taxon>Coniella</taxon>
    </lineage>
</organism>
<feature type="compositionally biased region" description="Basic and acidic residues" evidence="1">
    <location>
        <begin position="40"/>
        <end position="58"/>
    </location>
</feature>
<feature type="signal peptide" evidence="3">
    <location>
        <begin position="1"/>
        <end position="19"/>
    </location>
</feature>
<keyword evidence="3" id="KW-0732">Signal</keyword>
<protein>
    <submittedName>
        <fullName evidence="4">Uncharacterized protein</fullName>
    </submittedName>
</protein>
<feature type="transmembrane region" description="Helical" evidence="2">
    <location>
        <begin position="207"/>
        <end position="226"/>
    </location>
</feature>
<reference evidence="4 5" key="1">
    <citation type="journal article" date="2018" name="Mycol. Prog.">
        <title>Coniella lustricola, a new species from submerged detritus.</title>
        <authorList>
            <person name="Raudabaugh D.B."/>
            <person name="Iturriaga T."/>
            <person name="Carver A."/>
            <person name="Mondo S."/>
            <person name="Pangilinan J."/>
            <person name="Lipzen A."/>
            <person name="He G."/>
            <person name="Amirebrahimi M."/>
            <person name="Grigoriev I.V."/>
            <person name="Miller A.N."/>
        </authorList>
    </citation>
    <scope>NUCLEOTIDE SEQUENCE [LARGE SCALE GENOMIC DNA]</scope>
    <source>
        <strain evidence="4 5">B22-T-1</strain>
    </source>
</reference>
<gene>
    <name evidence="4" type="ORF">BD289DRAFT_212197</name>
</gene>
<keyword evidence="5" id="KW-1185">Reference proteome</keyword>
<feature type="transmembrane region" description="Helical" evidence="2">
    <location>
        <begin position="155"/>
        <end position="173"/>
    </location>
</feature>
<name>A0A2T3ABG8_9PEZI</name>
<keyword evidence="2" id="KW-0812">Transmembrane</keyword>
<evidence type="ECO:0000313" key="4">
    <source>
        <dbReference type="EMBL" id="PSR90498.1"/>
    </source>
</evidence>
<dbReference type="AlphaFoldDB" id="A0A2T3ABG8"/>
<sequence length="244" mass="27707">MGCTSILLTFFLLVRPSKSLKAVSVQSYTSHQPTSWRARAGADHSDESKQARRAVDEKEHPREVWVQRGYCCKRATCTVYNHGPFNKTVLRVDITLVGFSLGSSPASMMRLNRGQIAHGTLIVQPFNKHFIHLSPGKIHTWVDARRSKRRSLRKYPASSHMLLLSSPLFLYPLSSPRGMDFFDKSVSAAARKNASDQALQWSPPWCVFFPLLLSVVVSSVYLSSLFRFRQEHMSLTALYRTGYR</sequence>
<evidence type="ECO:0000313" key="5">
    <source>
        <dbReference type="Proteomes" id="UP000241462"/>
    </source>
</evidence>